<dbReference type="RefSeq" id="WP_199888862.1">
    <property type="nucleotide sequence ID" value="NZ_BMSZ01000012.1"/>
</dbReference>
<keyword evidence="2" id="KW-1185">Reference proteome</keyword>
<dbReference type="Proteomes" id="UP000659767">
    <property type="component" value="Unassembled WGS sequence"/>
</dbReference>
<dbReference type="EMBL" id="BMSZ01000012">
    <property type="protein sequence ID" value="GGS63596.1"/>
    <property type="molecule type" value="Genomic_DNA"/>
</dbReference>
<accession>A0ABQ2TCU9</accession>
<evidence type="ECO:0000313" key="2">
    <source>
        <dbReference type="Proteomes" id="UP000659767"/>
    </source>
</evidence>
<protein>
    <submittedName>
        <fullName evidence="1">Uncharacterized protein</fullName>
    </submittedName>
</protein>
<reference evidence="2" key="1">
    <citation type="journal article" date="2019" name="Int. J. Syst. Evol. Microbiol.">
        <title>The Global Catalogue of Microorganisms (GCM) 10K type strain sequencing project: providing services to taxonomists for standard genome sequencing and annotation.</title>
        <authorList>
            <consortium name="The Broad Institute Genomics Platform"/>
            <consortium name="The Broad Institute Genome Sequencing Center for Infectious Disease"/>
            <person name="Wu L."/>
            <person name="Ma J."/>
        </authorList>
    </citation>
    <scope>NUCLEOTIDE SEQUENCE [LARGE SCALE GENOMIC DNA]</scope>
    <source>
        <strain evidence="2">JCM 4350</strain>
    </source>
</reference>
<sequence length="88" mass="9771">MSDPTVLYDVTEQVRDALTSAPLIGWTGDRHYDIAATHAASTALYEVADILRERTEVYAADGKHEAARALLDEADRLADRERTRPDCP</sequence>
<evidence type="ECO:0000313" key="1">
    <source>
        <dbReference type="EMBL" id="GGS63596.1"/>
    </source>
</evidence>
<comment type="caution">
    <text evidence="1">The sequence shown here is derived from an EMBL/GenBank/DDBJ whole genome shotgun (WGS) entry which is preliminary data.</text>
</comment>
<organism evidence="1 2">
    <name type="scientific">Streptomyces badius</name>
    <dbReference type="NCBI Taxonomy" id="1941"/>
    <lineage>
        <taxon>Bacteria</taxon>
        <taxon>Bacillati</taxon>
        <taxon>Actinomycetota</taxon>
        <taxon>Actinomycetes</taxon>
        <taxon>Kitasatosporales</taxon>
        <taxon>Streptomycetaceae</taxon>
        <taxon>Streptomyces</taxon>
    </lineage>
</organism>
<gene>
    <name evidence="1" type="ORF">GCM10010253_43160</name>
</gene>
<proteinExistence type="predicted"/>
<name>A0ABQ2TCU9_STRBA</name>